<feature type="repeat" description="WD" evidence="3">
    <location>
        <begin position="429"/>
        <end position="461"/>
    </location>
</feature>
<feature type="domain" description="Anaphase-promoting complex subunit 4-like WD40" evidence="5">
    <location>
        <begin position="509"/>
        <end position="577"/>
    </location>
</feature>
<dbReference type="PRINTS" id="PR00320">
    <property type="entry name" value="GPROTEINBRPT"/>
</dbReference>
<dbReference type="InterPro" id="IPR015943">
    <property type="entry name" value="WD40/YVTN_repeat-like_dom_sf"/>
</dbReference>
<evidence type="ECO:0000256" key="1">
    <source>
        <dbReference type="ARBA" id="ARBA00022574"/>
    </source>
</evidence>
<dbReference type="GO" id="GO:0071013">
    <property type="term" value="C:catalytic step 2 spliceosome"/>
    <property type="evidence" value="ECO:0007669"/>
    <property type="project" value="InterPro"/>
</dbReference>
<proteinExistence type="predicted"/>
<sequence>MASILGGSYDSSDDDAPTAPGTTSTKIVAAPEVNTEVWSLPYVLIRGCMARCLTDLQDQAHMQMMLANTSSQALTYNATYDDLSRPSQGPSNPFKPAGAGNGLKRKNVPTGFAEEAAISEATFAVQHRTFQSLGYTRNPTLPGQFVGDLDQAAQYGGRDVVQMKPSKEASAALRAKRQRKGDSSIVEGAGAYLGPWAKYQEDDQVFEEELASDEELIEVDAEEEEEQQVGMAPMAAMSKEATDYQDDTSKVESTEFHGSEQFDYLGRTYMHIPQDLDIDLKKPPGSTKNYVPKKLIHTWKSHTKAITSLRFFPNSGHLLLSSAADGKAKIWDVYHSRELLRTFSGHSKAITDSDFHPTGQTFLTASYDRQMKLWDTEYGKCIGRFSTGKTPHVIRFNPNPELSHEFLAGMSDKKIVQFDTRSGELVQEYDHHLAAINTLTFVDRNRRFISTSDDKSLRAWEYGIPVPIKFIAEPYMFALTRSAPHPNGKYVAFQSGDNQIVVYGATDKFRQNRKKSFRGHNNAGYGIDLKISPDGQFICSGDSAGYVCFWDWKTGKMYHKIMASGKEGGATTCLDWHPQETSKVVTGGLEGVIKYWD</sequence>
<dbReference type="InterPro" id="IPR020472">
    <property type="entry name" value="WD40_PAC1"/>
</dbReference>
<dbReference type="Pfam" id="PF12894">
    <property type="entry name" value="ANAPC4_WD40"/>
    <property type="match status" value="1"/>
</dbReference>
<evidence type="ECO:0000256" key="2">
    <source>
        <dbReference type="ARBA" id="ARBA00022737"/>
    </source>
</evidence>
<dbReference type="CDD" id="cd00200">
    <property type="entry name" value="WD40"/>
    <property type="match status" value="1"/>
</dbReference>
<dbReference type="SUPFAM" id="SSF50978">
    <property type="entry name" value="WD40 repeat-like"/>
    <property type="match status" value="1"/>
</dbReference>
<dbReference type="SMART" id="SM00320">
    <property type="entry name" value="WD40"/>
    <property type="match status" value="5"/>
</dbReference>
<dbReference type="Gene3D" id="2.130.10.10">
    <property type="entry name" value="YVTN repeat-like/Quinoprotein amine dehydrogenase"/>
    <property type="match status" value="1"/>
</dbReference>
<dbReference type="OrthoDB" id="10257301at2759"/>
<dbReference type="PROSITE" id="PS00678">
    <property type="entry name" value="WD_REPEATS_1"/>
    <property type="match status" value="1"/>
</dbReference>
<feature type="repeat" description="WD" evidence="3">
    <location>
        <begin position="299"/>
        <end position="341"/>
    </location>
</feature>
<dbReference type="AlphaFoldDB" id="A0A0F8WN60"/>
<keyword evidence="2" id="KW-0677">Repeat</keyword>
<feature type="region of interest" description="Disordered" evidence="4">
    <location>
        <begin position="83"/>
        <end position="106"/>
    </location>
</feature>
<dbReference type="PROSITE" id="PS50294">
    <property type="entry name" value="WD_REPEATS_REGION"/>
    <property type="match status" value="4"/>
</dbReference>
<reference evidence="6 7" key="1">
    <citation type="submission" date="2015-02" db="EMBL/GenBank/DDBJ databases">
        <title>Draft Genome Sequences of Two Closely-Related Aflatoxigenic Aspergillus Species Obtained from the Cote d'Ivoire.</title>
        <authorList>
            <person name="Moore G.G."/>
            <person name="Beltz S.B."/>
            <person name="Mack B.M."/>
        </authorList>
    </citation>
    <scope>NUCLEOTIDE SEQUENCE [LARGE SCALE GENOMIC DNA]</scope>
    <source>
        <strain evidence="6 7">SRRC1432</strain>
    </source>
</reference>
<comment type="caution">
    <text evidence="6">The sequence shown here is derived from an EMBL/GenBank/DDBJ whole genome shotgun (WGS) entry which is preliminary data.</text>
</comment>
<gene>
    <name evidence="6" type="ORF">AOCH_006951</name>
</gene>
<feature type="repeat" description="WD" evidence="3">
    <location>
        <begin position="343"/>
        <end position="384"/>
    </location>
</feature>
<dbReference type="InterPro" id="IPR032847">
    <property type="entry name" value="PRPF17"/>
</dbReference>
<evidence type="ECO:0000313" key="7">
    <source>
        <dbReference type="Proteomes" id="UP000034947"/>
    </source>
</evidence>
<keyword evidence="7" id="KW-1185">Reference proteome</keyword>
<evidence type="ECO:0000259" key="5">
    <source>
        <dbReference type="Pfam" id="PF12894"/>
    </source>
</evidence>
<dbReference type="Proteomes" id="UP000034947">
    <property type="component" value="Unassembled WGS sequence"/>
</dbReference>
<evidence type="ECO:0000313" key="6">
    <source>
        <dbReference type="EMBL" id="KKK12712.1"/>
    </source>
</evidence>
<protein>
    <submittedName>
        <fullName evidence="6">Putative mRNA splicing factor (Prp17)</fullName>
    </submittedName>
</protein>
<dbReference type="EMBL" id="JYKN01003412">
    <property type="protein sequence ID" value="KKK12712.1"/>
    <property type="molecule type" value="Genomic_DNA"/>
</dbReference>
<evidence type="ECO:0000256" key="3">
    <source>
        <dbReference type="PROSITE-ProRule" id="PRU00221"/>
    </source>
</evidence>
<accession>A0A0F8WN60</accession>
<dbReference type="PROSITE" id="PS50082">
    <property type="entry name" value="WD_REPEATS_2"/>
    <property type="match status" value="4"/>
</dbReference>
<name>A0A0F8WN60_9EURO</name>
<dbReference type="FunFam" id="2.130.10.10:FF:000191">
    <property type="entry name" value="mRNA splicing factor"/>
    <property type="match status" value="1"/>
</dbReference>
<evidence type="ECO:0000256" key="4">
    <source>
        <dbReference type="SAM" id="MobiDB-lite"/>
    </source>
</evidence>
<dbReference type="InterPro" id="IPR024977">
    <property type="entry name" value="Apc4-like_WD40_dom"/>
</dbReference>
<feature type="region of interest" description="Disordered" evidence="4">
    <location>
        <begin position="1"/>
        <end position="23"/>
    </location>
</feature>
<dbReference type="InterPro" id="IPR001680">
    <property type="entry name" value="WD40_rpt"/>
</dbReference>
<dbReference type="GO" id="GO:0003729">
    <property type="term" value="F:mRNA binding"/>
    <property type="evidence" value="ECO:0007669"/>
    <property type="project" value="TreeGrafter"/>
</dbReference>
<dbReference type="InterPro" id="IPR019775">
    <property type="entry name" value="WD40_repeat_CS"/>
</dbReference>
<feature type="repeat" description="WD" evidence="3">
    <location>
        <begin position="572"/>
        <end position="597"/>
    </location>
</feature>
<dbReference type="InterPro" id="IPR036322">
    <property type="entry name" value="WD40_repeat_dom_sf"/>
</dbReference>
<organism evidence="6 7">
    <name type="scientific">Aspergillus ochraceoroseus</name>
    <dbReference type="NCBI Taxonomy" id="138278"/>
    <lineage>
        <taxon>Eukaryota</taxon>
        <taxon>Fungi</taxon>
        <taxon>Dikarya</taxon>
        <taxon>Ascomycota</taxon>
        <taxon>Pezizomycotina</taxon>
        <taxon>Eurotiomycetes</taxon>
        <taxon>Eurotiomycetidae</taxon>
        <taxon>Eurotiales</taxon>
        <taxon>Aspergillaceae</taxon>
        <taxon>Aspergillus</taxon>
        <taxon>Aspergillus subgen. Nidulantes</taxon>
    </lineage>
</organism>
<dbReference type="Pfam" id="PF00400">
    <property type="entry name" value="WD40"/>
    <property type="match status" value="3"/>
</dbReference>
<keyword evidence="1 3" id="KW-0853">WD repeat</keyword>
<dbReference type="GO" id="GO:0000398">
    <property type="term" value="P:mRNA splicing, via spliceosome"/>
    <property type="evidence" value="ECO:0007669"/>
    <property type="project" value="InterPro"/>
</dbReference>
<dbReference type="PANTHER" id="PTHR43979:SF1">
    <property type="entry name" value="PRE-MRNA-PROCESSING FACTOR 17"/>
    <property type="match status" value="1"/>
</dbReference>
<dbReference type="PANTHER" id="PTHR43979">
    <property type="entry name" value="PRE-MRNA-PROCESSING FACTOR 17"/>
    <property type="match status" value="1"/>
</dbReference>
<dbReference type="VEuPathDB" id="FungiDB:P175DRAFT_0501463"/>